<dbReference type="PANTHER" id="PTHR31744">
    <property type="entry name" value="PROTEIN CUP-SHAPED COTYLEDON 2-RELATED"/>
    <property type="match status" value="1"/>
</dbReference>
<evidence type="ECO:0000256" key="2">
    <source>
        <dbReference type="ARBA" id="ARBA00023163"/>
    </source>
</evidence>
<dbReference type="PANTHER" id="PTHR31744:SF194">
    <property type="entry name" value="OS01G0888300 PROTEIN"/>
    <property type="match status" value="1"/>
</dbReference>
<dbReference type="EMBL" id="JAHRHJ020000007">
    <property type="protein sequence ID" value="KAH9307919.1"/>
    <property type="molecule type" value="Genomic_DNA"/>
</dbReference>
<dbReference type="OMA" id="CTSACML"/>
<dbReference type="Gene3D" id="2.170.150.80">
    <property type="entry name" value="NAC domain"/>
    <property type="match status" value="1"/>
</dbReference>
<dbReference type="Pfam" id="PF02365">
    <property type="entry name" value="NAM"/>
    <property type="match status" value="1"/>
</dbReference>
<dbReference type="AlphaFoldDB" id="A0AA38FQ49"/>
<reference evidence="5 6" key="1">
    <citation type="journal article" date="2021" name="Nat. Plants">
        <title>The Taxus genome provides insights into paclitaxel biosynthesis.</title>
        <authorList>
            <person name="Xiong X."/>
            <person name="Gou J."/>
            <person name="Liao Q."/>
            <person name="Li Y."/>
            <person name="Zhou Q."/>
            <person name="Bi G."/>
            <person name="Li C."/>
            <person name="Du R."/>
            <person name="Wang X."/>
            <person name="Sun T."/>
            <person name="Guo L."/>
            <person name="Liang H."/>
            <person name="Lu P."/>
            <person name="Wu Y."/>
            <person name="Zhang Z."/>
            <person name="Ro D.K."/>
            <person name="Shang Y."/>
            <person name="Huang S."/>
            <person name="Yan J."/>
        </authorList>
    </citation>
    <scope>NUCLEOTIDE SEQUENCE [LARGE SCALE GENOMIC DNA]</scope>
    <source>
        <strain evidence="5">Ta-2019</strain>
    </source>
</reference>
<comment type="caution">
    <text evidence="5">The sequence shown here is derived from an EMBL/GenBank/DDBJ whole genome shotgun (WGS) entry which is preliminary data.</text>
</comment>
<evidence type="ECO:0000313" key="5">
    <source>
        <dbReference type="EMBL" id="KAH9307919.1"/>
    </source>
</evidence>
<evidence type="ECO:0000259" key="4">
    <source>
        <dbReference type="PROSITE" id="PS51005"/>
    </source>
</evidence>
<proteinExistence type="predicted"/>
<dbReference type="Proteomes" id="UP000824469">
    <property type="component" value="Unassembled WGS sequence"/>
</dbReference>
<protein>
    <recommendedName>
        <fullName evidence="4">NAC domain-containing protein</fullName>
    </recommendedName>
</protein>
<keyword evidence="2" id="KW-0804">Transcription</keyword>
<evidence type="ECO:0000256" key="1">
    <source>
        <dbReference type="ARBA" id="ARBA00023015"/>
    </source>
</evidence>
<dbReference type="PROSITE" id="PS51005">
    <property type="entry name" value="NAC"/>
    <property type="match status" value="1"/>
</dbReference>
<gene>
    <name evidence="5" type="ORF">KI387_035830</name>
</gene>
<keyword evidence="1" id="KW-0805">Transcription regulation</keyword>
<dbReference type="GO" id="GO:0006355">
    <property type="term" value="P:regulation of DNA-templated transcription"/>
    <property type="evidence" value="ECO:0007669"/>
    <property type="project" value="InterPro"/>
</dbReference>
<dbReference type="InterPro" id="IPR003441">
    <property type="entry name" value="NAC-dom"/>
</dbReference>
<dbReference type="GO" id="GO:0003677">
    <property type="term" value="F:DNA binding"/>
    <property type="evidence" value="ECO:0007669"/>
    <property type="project" value="InterPro"/>
</dbReference>
<feature type="domain" description="NAC" evidence="4">
    <location>
        <begin position="27"/>
        <end position="172"/>
    </location>
</feature>
<accession>A0AA38FQ49</accession>
<evidence type="ECO:0000313" key="6">
    <source>
        <dbReference type="Proteomes" id="UP000824469"/>
    </source>
</evidence>
<dbReference type="SUPFAM" id="SSF101941">
    <property type="entry name" value="NAC domain"/>
    <property type="match status" value="1"/>
</dbReference>
<dbReference type="InterPro" id="IPR036093">
    <property type="entry name" value="NAC_dom_sf"/>
</dbReference>
<organism evidence="5 6">
    <name type="scientific">Taxus chinensis</name>
    <name type="common">Chinese yew</name>
    <name type="synonym">Taxus wallichiana var. chinensis</name>
    <dbReference type="NCBI Taxonomy" id="29808"/>
    <lineage>
        <taxon>Eukaryota</taxon>
        <taxon>Viridiplantae</taxon>
        <taxon>Streptophyta</taxon>
        <taxon>Embryophyta</taxon>
        <taxon>Tracheophyta</taxon>
        <taxon>Spermatophyta</taxon>
        <taxon>Pinopsida</taxon>
        <taxon>Pinidae</taxon>
        <taxon>Conifers II</taxon>
        <taxon>Cupressales</taxon>
        <taxon>Taxaceae</taxon>
        <taxon>Taxus</taxon>
    </lineage>
</organism>
<feature type="non-terminal residue" evidence="5">
    <location>
        <position position="1"/>
    </location>
</feature>
<sequence length="176" mass="20551">MEMSSLIQTSTMEKVDLICEKGTQPQQLPGFRFHPTEEELVGFYLRNKVEKKSFKFNLIPDLDLYGYEPWDLPRVAVNREEREWFFFVKPRGHSDGRPNRITAAGFWKATGTDKPVYTHYTSSLIGLRKTLVFYKGRALKGHKTEWIMNEYRLYLGGSNNGGDLRLCRVYRKTTSI</sequence>
<evidence type="ECO:0000256" key="3">
    <source>
        <dbReference type="ARBA" id="ARBA00023242"/>
    </source>
</evidence>
<keyword evidence="3" id="KW-0539">Nucleus</keyword>
<keyword evidence="6" id="KW-1185">Reference proteome</keyword>
<name>A0AA38FQ49_TAXCH</name>